<keyword evidence="5" id="KW-1185">Reference proteome</keyword>
<protein>
    <recommendedName>
        <fullName evidence="6">Short-chain dehydrogenase</fullName>
    </recommendedName>
</protein>
<evidence type="ECO:0000256" key="3">
    <source>
        <dbReference type="ARBA" id="ARBA00023002"/>
    </source>
</evidence>
<keyword evidence="2" id="KW-0521">NADP</keyword>
<sequence>MATPWFHPNSSALGLLRSFLSQCWPPAPNFTPQDLISQGSASGRVFIVTGANSGIGLELVKALHLGGATVYLACRSAERAAKAIEEVKSAYRDTTHADDAPDGGALHFLPLDLADLSSVHAFAAAFAARESRLDVLFHVAGVANVPRGTTTAQGLEAHLGTNCVAPLALTQALRPLLAATASLPGVPAGSVRVVWTASLSMETFTPRGGVDFTVLADDAALLKVHPWRAYGVSKCGNWFLARECARRFRDDGVASAAVNPGQLRTDAWRHVSGPVMWLMRPTMYDAHMGVLSMLYAGFVPEVAAKGEENGCYVMPWGRIMRRCAREDIEEALRGGAAGRFWEWCDSKAREVFKKGV</sequence>
<evidence type="ECO:0000313" key="5">
    <source>
        <dbReference type="Proteomes" id="UP001430848"/>
    </source>
</evidence>
<gene>
    <name evidence="4" type="ORF">SLS63_005815</name>
</gene>
<evidence type="ECO:0000256" key="1">
    <source>
        <dbReference type="ARBA" id="ARBA00006484"/>
    </source>
</evidence>
<evidence type="ECO:0000313" key="4">
    <source>
        <dbReference type="EMBL" id="KAK7730245.1"/>
    </source>
</evidence>
<dbReference type="SUPFAM" id="SSF51735">
    <property type="entry name" value="NAD(P)-binding Rossmann-fold domains"/>
    <property type="match status" value="1"/>
</dbReference>
<comment type="caution">
    <text evidence="4">The sequence shown here is derived from an EMBL/GenBank/DDBJ whole genome shotgun (WGS) entry which is preliminary data.</text>
</comment>
<dbReference type="Gene3D" id="3.40.50.720">
    <property type="entry name" value="NAD(P)-binding Rossmann-like Domain"/>
    <property type="match status" value="1"/>
</dbReference>
<dbReference type="Pfam" id="PF00106">
    <property type="entry name" value="adh_short"/>
    <property type="match status" value="1"/>
</dbReference>
<dbReference type="PANTHER" id="PTHR24320">
    <property type="entry name" value="RETINOL DEHYDROGENASE"/>
    <property type="match status" value="1"/>
</dbReference>
<evidence type="ECO:0008006" key="6">
    <source>
        <dbReference type="Google" id="ProtNLM"/>
    </source>
</evidence>
<dbReference type="InterPro" id="IPR002347">
    <property type="entry name" value="SDR_fam"/>
</dbReference>
<dbReference type="Proteomes" id="UP001430848">
    <property type="component" value="Unassembled WGS sequence"/>
</dbReference>
<name>A0ABR1PAA5_DIAER</name>
<reference evidence="4 5" key="1">
    <citation type="submission" date="2024-02" db="EMBL/GenBank/DDBJ databases">
        <title>De novo assembly and annotation of 12 fungi associated with fruit tree decline syndrome in Ontario, Canada.</title>
        <authorList>
            <person name="Sulman M."/>
            <person name="Ellouze W."/>
            <person name="Ilyukhin E."/>
        </authorList>
    </citation>
    <scope>NUCLEOTIDE SEQUENCE [LARGE SCALE GENOMIC DNA]</scope>
    <source>
        <strain evidence="4 5">M169</strain>
    </source>
</reference>
<dbReference type="EMBL" id="JAKNSF020000026">
    <property type="protein sequence ID" value="KAK7730245.1"/>
    <property type="molecule type" value="Genomic_DNA"/>
</dbReference>
<proteinExistence type="inferred from homology"/>
<comment type="similarity">
    <text evidence="1">Belongs to the short-chain dehydrogenases/reductases (SDR) family.</text>
</comment>
<keyword evidence="3" id="KW-0560">Oxidoreductase</keyword>
<dbReference type="PANTHER" id="PTHR24320:SF236">
    <property type="entry name" value="SHORT-CHAIN DEHYDROGENASE-RELATED"/>
    <property type="match status" value="1"/>
</dbReference>
<dbReference type="InterPro" id="IPR036291">
    <property type="entry name" value="NAD(P)-bd_dom_sf"/>
</dbReference>
<dbReference type="PRINTS" id="PR00081">
    <property type="entry name" value="GDHRDH"/>
</dbReference>
<organism evidence="4 5">
    <name type="scientific">Diaporthe eres</name>
    <name type="common">Phomopsis oblonga</name>
    <dbReference type="NCBI Taxonomy" id="83184"/>
    <lineage>
        <taxon>Eukaryota</taxon>
        <taxon>Fungi</taxon>
        <taxon>Dikarya</taxon>
        <taxon>Ascomycota</taxon>
        <taxon>Pezizomycotina</taxon>
        <taxon>Sordariomycetes</taxon>
        <taxon>Sordariomycetidae</taxon>
        <taxon>Diaporthales</taxon>
        <taxon>Diaporthaceae</taxon>
        <taxon>Diaporthe</taxon>
        <taxon>Diaporthe eres species complex</taxon>
    </lineage>
</organism>
<evidence type="ECO:0000256" key="2">
    <source>
        <dbReference type="ARBA" id="ARBA00022857"/>
    </source>
</evidence>
<accession>A0ABR1PAA5</accession>